<evidence type="ECO:0000313" key="3">
    <source>
        <dbReference type="Proteomes" id="UP000078543"/>
    </source>
</evidence>
<dbReference type="RefSeq" id="WP_068502886.1">
    <property type="nucleotide sequence ID" value="NZ_LWQU01000161.1"/>
</dbReference>
<comment type="caution">
    <text evidence="2">The sequence shown here is derived from an EMBL/GenBank/DDBJ whole genome shotgun (WGS) entry which is preliminary data.</text>
</comment>
<name>A0A178MKA8_9PROT</name>
<feature type="chain" id="PRO_5008091997" evidence="1">
    <location>
        <begin position="24"/>
        <end position="196"/>
    </location>
</feature>
<keyword evidence="3" id="KW-1185">Reference proteome</keyword>
<protein>
    <submittedName>
        <fullName evidence="2">Uncharacterized protein</fullName>
    </submittedName>
</protein>
<dbReference type="OrthoDB" id="7352250at2"/>
<reference evidence="2 3" key="1">
    <citation type="submission" date="2016-04" db="EMBL/GenBank/DDBJ databases">
        <title>Draft genome sequence of freshwater magnetotactic bacteria Magnetospirillum marisnigri SP-1 and Magnetospirillum moscoviense BB-1.</title>
        <authorList>
            <person name="Koziaeva V."/>
            <person name="Dziuba M.V."/>
            <person name="Ivanov T.M."/>
            <person name="Kuznetsov B."/>
            <person name="Grouzdev D.S."/>
        </authorList>
    </citation>
    <scope>NUCLEOTIDE SEQUENCE [LARGE SCALE GENOMIC DNA]</scope>
    <source>
        <strain evidence="2 3">BB-1</strain>
    </source>
</reference>
<organism evidence="2 3">
    <name type="scientific">Magnetospirillum moscoviense</name>
    <dbReference type="NCBI Taxonomy" id="1437059"/>
    <lineage>
        <taxon>Bacteria</taxon>
        <taxon>Pseudomonadati</taxon>
        <taxon>Pseudomonadota</taxon>
        <taxon>Alphaproteobacteria</taxon>
        <taxon>Rhodospirillales</taxon>
        <taxon>Rhodospirillaceae</taxon>
        <taxon>Magnetospirillum</taxon>
    </lineage>
</organism>
<dbReference type="EMBL" id="LWQU01000161">
    <property type="protein sequence ID" value="OAN48434.1"/>
    <property type="molecule type" value="Genomic_DNA"/>
</dbReference>
<sequence length="196" mass="20054">MGGWTRILALAGSAVMMAGVALADDVPARLEAARAAYGKGDVARTARELEAVLTGLHQRLGKALADTLPAAMAGWQAEAPEIQGLSQAGGGLSVSRAYGKGDASLNATLILDSPAVDAAIGLFTNPAARAGTRKVKVGPEDALLRYDSSTHAGEVTLVIGNRVLLEIEGDGITNGETLVDAAKGWNTARIRTLIGL</sequence>
<dbReference type="Proteomes" id="UP000078543">
    <property type="component" value="Unassembled WGS sequence"/>
</dbReference>
<evidence type="ECO:0000313" key="2">
    <source>
        <dbReference type="EMBL" id="OAN48434.1"/>
    </source>
</evidence>
<evidence type="ECO:0000256" key="1">
    <source>
        <dbReference type="SAM" id="SignalP"/>
    </source>
</evidence>
<dbReference type="AlphaFoldDB" id="A0A178MKA8"/>
<feature type="signal peptide" evidence="1">
    <location>
        <begin position="1"/>
        <end position="23"/>
    </location>
</feature>
<dbReference type="STRING" id="1437059.A6A05_15255"/>
<gene>
    <name evidence="2" type="ORF">A6A05_15255</name>
</gene>
<accession>A0A178MKA8</accession>
<keyword evidence="1" id="KW-0732">Signal</keyword>
<proteinExistence type="predicted"/>